<feature type="transmembrane region" description="Helical" evidence="10">
    <location>
        <begin position="421"/>
        <end position="445"/>
    </location>
</feature>
<dbReference type="InterPro" id="IPR005829">
    <property type="entry name" value="Sugar_transporter_CS"/>
</dbReference>
<dbReference type="GO" id="GO:0015293">
    <property type="term" value="F:symporter activity"/>
    <property type="evidence" value="ECO:0007669"/>
    <property type="project" value="UniProtKB-KW"/>
</dbReference>
<protein>
    <recommendedName>
        <fullName evidence="11">Major facilitator superfamily (MFS) profile domain-containing protein</fullName>
    </recommendedName>
</protein>
<organism evidence="12 13">
    <name type="scientific">Rubus argutus</name>
    <name type="common">Southern blackberry</name>
    <dbReference type="NCBI Taxonomy" id="59490"/>
    <lineage>
        <taxon>Eukaryota</taxon>
        <taxon>Viridiplantae</taxon>
        <taxon>Streptophyta</taxon>
        <taxon>Embryophyta</taxon>
        <taxon>Tracheophyta</taxon>
        <taxon>Spermatophyta</taxon>
        <taxon>Magnoliopsida</taxon>
        <taxon>eudicotyledons</taxon>
        <taxon>Gunneridae</taxon>
        <taxon>Pentapetalae</taxon>
        <taxon>rosids</taxon>
        <taxon>fabids</taxon>
        <taxon>Rosales</taxon>
        <taxon>Rosaceae</taxon>
        <taxon>Rosoideae</taxon>
        <taxon>Rosoideae incertae sedis</taxon>
        <taxon>Rubus</taxon>
    </lineage>
</organism>
<evidence type="ECO:0000256" key="1">
    <source>
        <dbReference type="ARBA" id="ARBA00004141"/>
    </source>
</evidence>
<dbReference type="PANTHER" id="PTHR23500:SF460">
    <property type="entry name" value="SUGAR TRANSPORT PROTEIN 11"/>
    <property type="match status" value="1"/>
</dbReference>
<evidence type="ECO:0000256" key="3">
    <source>
        <dbReference type="ARBA" id="ARBA00022448"/>
    </source>
</evidence>
<dbReference type="NCBIfam" id="TIGR00879">
    <property type="entry name" value="SP"/>
    <property type="match status" value="1"/>
</dbReference>
<reference evidence="12 13" key="1">
    <citation type="journal article" date="2023" name="G3 (Bethesda)">
        <title>A chromosome-length genome assembly and annotation of blackberry (Rubus argutus, cv. 'Hillquist').</title>
        <authorList>
            <person name="Bruna T."/>
            <person name="Aryal R."/>
            <person name="Dudchenko O."/>
            <person name="Sargent D.J."/>
            <person name="Mead D."/>
            <person name="Buti M."/>
            <person name="Cavallini A."/>
            <person name="Hytonen T."/>
            <person name="Andres J."/>
            <person name="Pham M."/>
            <person name="Weisz D."/>
            <person name="Mascagni F."/>
            <person name="Usai G."/>
            <person name="Natali L."/>
            <person name="Bassil N."/>
            <person name="Fernandez G.E."/>
            <person name="Lomsadze A."/>
            <person name="Armour M."/>
            <person name="Olukolu B."/>
            <person name="Poorten T."/>
            <person name="Britton C."/>
            <person name="Davik J."/>
            <person name="Ashrafi H."/>
            <person name="Aiden E.L."/>
            <person name="Borodovsky M."/>
            <person name="Worthington M."/>
        </authorList>
    </citation>
    <scope>NUCLEOTIDE SEQUENCE [LARGE SCALE GENOMIC DNA]</scope>
    <source>
        <strain evidence="12">PI 553951</strain>
    </source>
</reference>
<feature type="transmembrane region" description="Helical" evidence="10">
    <location>
        <begin position="198"/>
        <end position="220"/>
    </location>
</feature>
<keyword evidence="13" id="KW-1185">Reference proteome</keyword>
<keyword evidence="4" id="KW-0762">Sugar transport</keyword>
<comment type="caution">
    <text evidence="12">The sequence shown here is derived from an EMBL/GenBank/DDBJ whole genome shotgun (WGS) entry which is preliminary data.</text>
</comment>
<feature type="transmembrane region" description="Helical" evidence="10">
    <location>
        <begin position="451"/>
        <end position="471"/>
    </location>
</feature>
<evidence type="ECO:0000256" key="10">
    <source>
        <dbReference type="SAM" id="Phobius"/>
    </source>
</evidence>
<feature type="transmembrane region" description="Helical" evidence="10">
    <location>
        <begin position="386"/>
        <end position="409"/>
    </location>
</feature>
<keyword evidence="6" id="KW-0769">Symport</keyword>
<dbReference type="CDD" id="cd17361">
    <property type="entry name" value="MFS_STP"/>
    <property type="match status" value="1"/>
</dbReference>
<feature type="domain" description="Major facilitator superfamily (MFS) profile" evidence="11">
    <location>
        <begin position="26"/>
        <end position="475"/>
    </location>
</feature>
<dbReference type="InterPro" id="IPR044778">
    <property type="entry name" value="MFS_STP/MST-like_plant"/>
</dbReference>
<proteinExistence type="inferred from homology"/>
<keyword evidence="7 10" id="KW-1133">Transmembrane helix</keyword>
<dbReference type="Pfam" id="PF00083">
    <property type="entry name" value="Sugar_tr"/>
    <property type="match status" value="1"/>
</dbReference>
<dbReference type="GO" id="GO:0015145">
    <property type="term" value="F:monosaccharide transmembrane transporter activity"/>
    <property type="evidence" value="ECO:0007669"/>
    <property type="project" value="InterPro"/>
</dbReference>
<dbReference type="Gene3D" id="1.20.1250.20">
    <property type="entry name" value="MFS general substrate transporter like domains"/>
    <property type="match status" value="1"/>
</dbReference>
<comment type="similarity">
    <text evidence="2 9">Belongs to the major facilitator superfamily. Sugar transporter (TC 2.A.1.1) family.</text>
</comment>
<dbReference type="PROSITE" id="PS50850">
    <property type="entry name" value="MFS"/>
    <property type="match status" value="1"/>
</dbReference>
<evidence type="ECO:0000256" key="8">
    <source>
        <dbReference type="ARBA" id="ARBA00023136"/>
    </source>
</evidence>
<feature type="transmembrane region" description="Helical" evidence="10">
    <location>
        <begin position="318"/>
        <end position="340"/>
    </location>
</feature>
<evidence type="ECO:0000256" key="6">
    <source>
        <dbReference type="ARBA" id="ARBA00022847"/>
    </source>
</evidence>
<evidence type="ECO:0000256" key="9">
    <source>
        <dbReference type="RuleBase" id="RU003346"/>
    </source>
</evidence>
<accession>A0AAW1W3F1</accession>
<comment type="subcellular location">
    <subcellularLocation>
        <location evidence="1">Membrane</location>
        <topology evidence="1">Multi-pass membrane protein</topology>
    </subcellularLocation>
</comment>
<dbReference type="SUPFAM" id="SSF103473">
    <property type="entry name" value="MFS general substrate transporter"/>
    <property type="match status" value="1"/>
</dbReference>
<feature type="transmembrane region" description="Helical" evidence="10">
    <location>
        <begin position="133"/>
        <end position="155"/>
    </location>
</feature>
<evidence type="ECO:0000256" key="5">
    <source>
        <dbReference type="ARBA" id="ARBA00022692"/>
    </source>
</evidence>
<feature type="transmembrane region" description="Helical" evidence="10">
    <location>
        <begin position="21"/>
        <end position="39"/>
    </location>
</feature>
<dbReference type="PRINTS" id="PR00171">
    <property type="entry name" value="SUGRTRNSPORT"/>
</dbReference>
<dbReference type="InterPro" id="IPR036259">
    <property type="entry name" value="MFS_trans_sf"/>
</dbReference>
<gene>
    <name evidence="12" type="ORF">M0R45_027878</name>
</gene>
<dbReference type="AlphaFoldDB" id="A0AAW1W3F1"/>
<feature type="transmembrane region" description="Helical" evidence="10">
    <location>
        <begin position="167"/>
        <end position="186"/>
    </location>
</feature>
<sequence length="516" mass="56931">MARAKFVVAGGVRQYEGNITNYMVVTCTVAAAGGLIFGYDSGGAASREEFLKLFFPTSFQKDTATVIPDDIYCNSGNQFRTLFTSSLYLAAFIASLIASSVTRSHGRNVSMGLGGFIYFIGIITSAASQNFLMLVIGRILIGVGIGFSIQSVLIYLSEMAPPNIRGAINQCFQMNVTIGIAVAHFVNYCTAQIKGGWGWRLSTGLAVVPALMLGVGSLFLPDTPNSMLNRGHSEKAKQLLQKLRGVRNVEQEFQDIVFASQVAKQVKHPWKDIMQRRYRPYLVMCILVPFFQQLSGINAITFYAPFLFKTLGFGEKAMVVSSAITGVVNAVSTCVSIALVDTYGRRPLFIQGGIQMSICQVAIATMIAVKFGVSGHGILTKSETDLMLMLICCYVAAFAWSWGPLGWLIPSEICPLEIRSAAQALNVSVNMLFTFLIAQSCLVMFCYLKFGLFLLFAGFCVLMTLFSHFFLPETKHVPIEDMNTVWKEHWFWGKYIPDNAIPDRDEFRDLHLVSSH</sequence>
<feature type="transmembrane region" description="Helical" evidence="10">
    <location>
        <begin position="82"/>
        <end position="102"/>
    </location>
</feature>
<dbReference type="FunFam" id="1.20.1250.20:FF:000002">
    <property type="entry name" value="Sugar transport protein 13"/>
    <property type="match status" value="1"/>
</dbReference>
<dbReference type="PROSITE" id="PS00217">
    <property type="entry name" value="SUGAR_TRANSPORT_2"/>
    <property type="match status" value="1"/>
</dbReference>
<name>A0AAW1W3F1_RUBAR</name>
<dbReference type="InterPro" id="IPR005828">
    <property type="entry name" value="MFS_sugar_transport-like"/>
</dbReference>
<keyword evidence="5 10" id="KW-0812">Transmembrane</keyword>
<evidence type="ECO:0000313" key="13">
    <source>
        <dbReference type="Proteomes" id="UP001457282"/>
    </source>
</evidence>
<dbReference type="InterPro" id="IPR003663">
    <property type="entry name" value="Sugar/inositol_transpt"/>
</dbReference>
<evidence type="ECO:0000313" key="12">
    <source>
        <dbReference type="EMBL" id="KAK9919269.1"/>
    </source>
</evidence>
<evidence type="ECO:0000256" key="4">
    <source>
        <dbReference type="ARBA" id="ARBA00022597"/>
    </source>
</evidence>
<dbReference type="InterPro" id="IPR045262">
    <property type="entry name" value="STP/PLT_plant"/>
</dbReference>
<dbReference type="InterPro" id="IPR020846">
    <property type="entry name" value="MFS_dom"/>
</dbReference>
<feature type="transmembrane region" description="Helical" evidence="10">
    <location>
        <begin position="281"/>
        <end position="306"/>
    </location>
</feature>
<evidence type="ECO:0000256" key="7">
    <source>
        <dbReference type="ARBA" id="ARBA00022989"/>
    </source>
</evidence>
<feature type="transmembrane region" description="Helical" evidence="10">
    <location>
        <begin position="352"/>
        <end position="374"/>
    </location>
</feature>
<dbReference type="GO" id="GO:0016020">
    <property type="term" value="C:membrane"/>
    <property type="evidence" value="ECO:0007669"/>
    <property type="project" value="UniProtKB-SubCell"/>
</dbReference>
<feature type="transmembrane region" description="Helical" evidence="10">
    <location>
        <begin position="109"/>
        <end position="127"/>
    </location>
</feature>
<keyword evidence="3 9" id="KW-0813">Transport</keyword>
<keyword evidence="8 10" id="KW-0472">Membrane</keyword>
<evidence type="ECO:0000256" key="2">
    <source>
        <dbReference type="ARBA" id="ARBA00010992"/>
    </source>
</evidence>
<evidence type="ECO:0000259" key="11">
    <source>
        <dbReference type="PROSITE" id="PS50850"/>
    </source>
</evidence>
<dbReference type="PANTHER" id="PTHR23500">
    <property type="entry name" value="SOLUTE CARRIER FAMILY 2, FACILITATED GLUCOSE TRANSPORTER"/>
    <property type="match status" value="1"/>
</dbReference>
<dbReference type="Proteomes" id="UP001457282">
    <property type="component" value="Unassembled WGS sequence"/>
</dbReference>
<dbReference type="EMBL" id="JBEDUW010000006">
    <property type="protein sequence ID" value="KAK9919269.1"/>
    <property type="molecule type" value="Genomic_DNA"/>
</dbReference>